<dbReference type="Proteomes" id="UP000242414">
    <property type="component" value="Unassembled WGS sequence"/>
</dbReference>
<feature type="region of interest" description="Disordered" evidence="1">
    <location>
        <begin position="55"/>
        <end position="161"/>
    </location>
</feature>
<dbReference type="AlphaFoldDB" id="A0A1X0QU54"/>
<feature type="compositionally biased region" description="Low complexity" evidence="1">
    <location>
        <begin position="113"/>
        <end position="123"/>
    </location>
</feature>
<gene>
    <name evidence="2" type="ORF">BCV72DRAFT_244539</name>
</gene>
<feature type="compositionally biased region" description="Polar residues" evidence="1">
    <location>
        <begin position="128"/>
        <end position="146"/>
    </location>
</feature>
<organism evidence="2">
    <name type="scientific">Rhizopus microsporus var. microsporus</name>
    <dbReference type="NCBI Taxonomy" id="86635"/>
    <lineage>
        <taxon>Eukaryota</taxon>
        <taxon>Fungi</taxon>
        <taxon>Fungi incertae sedis</taxon>
        <taxon>Mucoromycota</taxon>
        <taxon>Mucoromycotina</taxon>
        <taxon>Mucoromycetes</taxon>
        <taxon>Mucorales</taxon>
        <taxon>Mucorineae</taxon>
        <taxon>Rhizopodaceae</taxon>
        <taxon>Rhizopus</taxon>
    </lineage>
</organism>
<evidence type="ECO:0000313" key="2">
    <source>
        <dbReference type="EMBL" id="ORE03262.1"/>
    </source>
</evidence>
<name>A0A1X0QU54_RHIZD</name>
<reference evidence="2" key="1">
    <citation type="journal article" date="2016" name="Proc. Natl. Acad. Sci. U.S.A.">
        <title>Lipid metabolic changes in an early divergent fungus govern the establishment of a mutualistic symbiosis with endobacteria.</title>
        <authorList>
            <person name="Lastovetsky O.A."/>
            <person name="Gaspar M.L."/>
            <person name="Mondo S.J."/>
            <person name="LaButti K.M."/>
            <person name="Sandor L."/>
            <person name="Grigoriev I.V."/>
            <person name="Henry S.A."/>
            <person name="Pawlowska T.E."/>
        </authorList>
    </citation>
    <scope>NUCLEOTIDE SEQUENCE [LARGE SCALE GENOMIC DNA]</scope>
    <source>
        <strain evidence="2">ATCC 52814</strain>
    </source>
</reference>
<feature type="compositionally biased region" description="Basic and acidic residues" evidence="1">
    <location>
        <begin position="56"/>
        <end position="78"/>
    </location>
</feature>
<evidence type="ECO:0000256" key="1">
    <source>
        <dbReference type="SAM" id="MobiDB-lite"/>
    </source>
</evidence>
<dbReference type="OrthoDB" id="10276824at2759"/>
<proteinExistence type="predicted"/>
<accession>A0A1X0QU54</accession>
<sequence length="161" mass="17222">MFYFRAAQFIKPRRAIVQRRFYDTGNSPDTPQGNNALIVGGMLALLGATYLYSKSAKGDPNKVLGDKATEKVKDKTGGDNDASGSLSYELNKGVRNATDFMRSGRSNKEENPTSAGAATTGSADPNKHQSQIASKSTDEVTNVSEESTPRNDKVSTIPGAK</sequence>
<protein>
    <submittedName>
        <fullName evidence="2">Uncharacterized protein</fullName>
    </submittedName>
</protein>
<dbReference type="VEuPathDB" id="FungiDB:BCV72DRAFT_244539"/>
<dbReference type="EMBL" id="KV922011">
    <property type="protein sequence ID" value="ORE03262.1"/>
    <property type="molecule type" value="Genomic_DNA"/>
</dbReference>